<dbReference type="EMBL" id="VEVO01000002">
    <property type="protein sequence ID" value="KAF0045737.1"/>
    <property type="molecule type" value="Genomic_DNA"/>
</dbReference>
<organism evidence="2 3">
    <name type="scientific">Scophthalmus maximus</name>
    <name type="common">Turbot</name>
    <name type="synonym">Psetta maxima</name>
    <dbReference type="NCBI Taxonomy" id="52904"/>
    <lineage>
        <taxon>Eukaryota</taxon>
        <taxon>Metazoa</taxon>
        <taxon>Chordata</taxon>
        <taxon>Craniata</taxon>
        <taxon>Vertebrata</taxon>
        <taxon>Euteleostomi</taxon>
        <taxon>Actinopterygii</taxon>
        <taxon>Neopterygii</taxon>
        <taxon>Teleostei</taxon>
        <taxon>Neoteleostei</taxon>
        <taxon>Acanthomorphata</taxon>
        <taxon>Carangaria</taxon>
        <taxon>Pleuronectiformes</taxon>
        <taxon>Pleuronectoidei</taxon>
        <taxon>Scophthalmidae</taxon>
        <taxon>Scophthalmus</taxon>
    </lineage>
</organism>
<proteinExistence type="predicted"/>
<evidence type="ECO:0000313" key="3">
    <source>
        <dbReference type="Proteomes" id="UP000438429"/>
    </source>
</evidence>
<feature type="compositionally biased region" description="Polar residues" evidence="1">
    <location>
        <begin position="79"/>
        <end position="88"/>
    </location>
</feature>
<gene>
    <name evidence="2" type="ORF">F2P81_002266</name>
</gene>
<dbReference type="AlphaFoldDB" id="A0A6A4TGD9"/>
<feature type="region of interest" description="Disordered" evidence="1">
    <location>
        <begin position="75"/>
        <end position="99"/>
    </location>
</feature>
<evidence type="ECO:0000313" key="2">
    <source>
        <dbReference type="EMBL" id="KAF0045737.1"/>
    </source>
</evidence>
<evidence type="ECO:0000256" key="1">
    <source>
        <dbReference type="SAM" id="MobiDB-lite"/>
    </source>
</evidence>
<sequence>MLRFPLQEPEDGGSARLFCVMKAEQRSSKDQISYKELRVSGILCTSVNEDERKHGGDLYHWNPLMSVLVNLSEKENGEQGATTDGTSHPSPSREPTLPPPQMIVVRLCVTKASFSSRTFTPPHVLPPKAAGTRCQLSLSFCSRLYHRLIPLQGGRGSVPDRQSAFLLVSPIVAIREIHYLDDYLLLVNRAVAAKCKRRQSNRTLRLTCGSDSTQTFIGSNREGEISRSN</sequence>
<comment type="caution">
    <text evidence="2">The sequence shown here is derived from an EMBL/GenBank/DDBJ whole genome shotgun (WGS) entry which is preliminary data.</text>
</comment>
<protein>
    <submittedName>
        <fullName evidence="2">Uncharacterized protein</fullName>
    </submittedName>
</protein>
<name>A0A6A4TGD9_SCOMX</name>
<reference evidence="2 3" key="1">
    <citation type="submission" date="2019-06" db="EMBL/GenBank/DDBJ databases">
        <title>Draft genomes of female and male turbot (Scophthalmus maximus).</title>
        <authorList>
            <person name="Xu H."/>
            <person name="Xu X.-W."/>
            <person name="Shao C."/>
            <person name="Chen S."/>
        </authorList>
    </citation>
    <scope>NUCLEOTIDE SEQUENCE [LARGE SCALE GENOMIC DNA]</scope>
    <source>
        <strain evidence="2">Ysfricsl-2016a</strain>
        <tissue evidence="2">Blood</tissue>
    </source>
</reference>
<dbReference type="Proteomes" id="UP000438429">
    <property type="component" value="Unassembled WGS sequence"/>
</dbReference>
<accession>A0A6A4TGD9</accession>